<reference evidence="7" key="3">
    <citation type="submission" date="2020-12" db="UniProtKB">
        <authorList>
            <consortium name="WormBaseParasite"/>
        </authorList>
    </citation>
    <scope>IDENTIFICATION</scope>
</reference>
<gene>
    <name evidence="5 7 8" type="ORF">SRAE_0000067700</name>
</gene>
<dbReference type="Pfam" id="PF14214">
    <property type="entry name" value="Helitron_like_N"/>
    <property type="match status" value="1"/>
</dbReference>
<reference evidence="6" key="1">
    <citation type="submission" date="2014-09" db="EMBL/GenBank/DDBJ databases">
        <authorList>
            <person name="Martin A.A."/>
        </authorList>
    </citation>
    <scope>NUCLEOTIDE SEQUENCE</scope>
    <source>
        <strain evidence="6">ED321</strain>
    </source>
</reference>
<evidence type="ECO:0000256" key="1">
    <source>
        <dbReference type="RuleBase" id="RU363044"/>
    </source>
</evidence>
<sequence>MEKDIKKFKKLINYFMKKYKLFKENNNINKFLSKEDIRFTNFFNKISTRIDKKKLPKEKPKKNFRRRKNYDKTNNNTSNITYNATTSTSTNDNSLIIKKKKFSIDANLNDNIITHIISNYIYQENFNIDFYLKNIMYPLNIDINYYNFKYQLYNISGDGHCAFNCMAILTKDDYTNVKGFIRTRQCIINFYNRLNSDINYKNNNKWILPYLVIDDIQSNIKRLSWFKTPAPPQNWGDETDFSIFGLINKLRILIIYDFLSKKKYYVCWKSYASLYHDTINSWPLIIIYYNESHYEIVTKLYNYSISDISSASTDKDTLYTPSRYHIREMLQTTNIYYYDNKMLPDRFKKTYNSSQYQLININSSSTIKKIGFKKNIILEPRNFGNINDGGQCSFCKALFFYNENVGMKCCGKGKYTDDIKITKNYPKDLKIYFDINHQLGKLFLSNIREINFDVSYSQFNFTPNAIGKKNQSLIVKGKVINRLNLKHFNIKEFDKNNYQEQSKYLMYGIDEYKAMLSKKEFKNQDKINFIKNKFKNYLMDQDLAKIYKTVIDFIPDNNKKYYQVKIVKEVKPDEKNIEVLPDKDIITFIYDSSNNSIPSMNLLIGKYDNNNKNNDYKNLSLLSRNFKLLDALTYSVLFPNGEITYDIDKKMSKKNIYPSRREFIRYNLYERKDDTILLKSGRLFQQYIIDYYIRIENDISNYNKIYYKKILKNKLANYSITDDNVLDKEDDDDNDDIIDNNNYLNQPLLKSFTGGPSWYKFKYLNAIAVQKYYGLPDLLITLVCNPCWPEIKESIGDNYQPMDRLDIICRVFYIKFKELLKLLKNSIFGEYIYLFYCIEVQKSGLPHGHIVIKLKNFKKEPNYIDSIITAEIPDKEKDKQLYDLVMIHMIHKNCGKLKEKAKCWNNYKKKCSKNYPKPFINETTICDENGEVFYKRKSDNEMNKYVVPYNIFLLKYFNAAINVEIVSNIIGSSYIFKNMMINNDSKSKLINLEVLLKNKYEISNYQKVRCINTTDALLRIYQYPLLGNTVAVEVLYIHENYLKNSTLPDYILDKENEIVKYLYTKFVIGKSKLIAYFDLMKKEKEKNNPNQEVLNLTYEEIPKLFKWDPLYPRDNVNVPRSERGAWIRRVNNNKVIGRIVVVSKKYRELYAMRCLLLNRKGVTSFNDLKTINGIYYDTYEKAAYQLNLINDIIISKDHFKELTKKISPEEFINLFIIYITFDDKFDDHKIVVEENKEFMLKPYKKTSYIENNINISDKEAYKYLLNDILQKLIVNGYNIEKSNLPFKKNILLNKNEIDVNKEKRKLELLINQSNKKQLEALKELKKMLLSNNKMKLMLIEGPAGTEKKYYFTLSSTGLSATLFENGQTVHSFFKIPLNINDFDYEIDINKIKKMNHYNINKLQKECDVIFIDEVSMISCKQLNYIDLSLRKNLNIENFYFGGKILILSGDVRQCVNILEKNPSSQELISSIILNSLYFRNNSAKIIRLVDNMRVNKNEKEFSTFLLQIGNGIRKNNNNGDENYLYDGRMNNDGFVSIPPSMIFEGDDNAFIEEIFGKHLSYKNSNVGIITPTDHVANMLNEKILLKYFNNIETFYSTDKLYYNDALKKSSNIFQNYNPYGYPKHKLNISKGCILICLKNLNVKEGLCNGTKLIYNETISFNNEKKKLLKCTSLDNKKIYLIPQVECCPINLDIQIPFTRYQFPVKLGYAFTINKSQGQTFKKVGLYITESGLFSHGQLYVAFSRVRSINDIKVKWSYKQEIDKIGKIKNVIERGILDLILD</sequence>
<dbReference type="GO" id="GO:0006281">
    <property type="term" value="P:DNA repair"/>
    <property type="evidence" value="ECO:0007669"/>
    <property type="project" value="UniProtKB-KW"/>
</dbReference>
<name>A0A090KVW0_STRRB</name>
<dbReference type="CDD" id="cd22744">
    <property type="entry name" value="OTU"/>
    <property type="match status" value="1"/>
</dbReference>
<dbReference type="WormBase" id="SRAE_0000067700">
    <property type="protein sequence ID" value="SRP02003"/>
    <property type="gene ID" value="WBGene00256426"/>
</dbReference>
<dbReference type="InterPro" id="IPR010285">
    <property type="entry name" value="DNA_helicase_pif1-like_DEAD"/>
</dbReference>
<evidence type="ECO:0000313" key="5">
    <source>
        <dbReference type="EMBL" id="CEF61556.1"/>
    </source>
</evidence>
<dbReference type="EMBL" id="LN609412">
    <property type="protein sequence ID" value="CEF61556.1"/>
    <property type="molecule type" value="Genomic_DNA"/>
</dbReference>
<dbReference type="GO" id="GO:0006310">
    <property type="term" value="P:DNA recombination"/>
    <property type="evidence" value="ECO:0007669"/>
    <property type="project" value="UniProtKB-KW"/>
</dbReference>
<evidence type="ECO:0000313" key="7">
    <source>
        <dbReference type="WBParaSite" id="SRAE_0000067700.1"/>
    </source>
</evidence>
<protein>
    <recommendedName>
        <fullName evidence="1">ATP-dependent DNA helicase</fullName>
        <ecNumber evidence="1">5.6.2.3</ecNumber>
    </recommendedName>
</protein>
<evidence type="ECO:0000313" key="6">
    <source>
        <dbReference type="Proteomes" id="UP000035682"/>
    </source>
</evidence>
<dbReference type="GO" id="GO:0000723">
    <property type="term" value="P:telomere maintenance"/>
    <property type="evidence" value="ECO:0007669"/>
    <property type="project" value="InterPro"/>
</dbReference>
<keyword evidence="1" id="KW-0227">DNA damage</keyword>
<dbReference type="GO" id="GO:0005524">
    <property type="term" value="F:ATP binding"/>
    <property type="evidence" value="ECO:0007669"/>
    <property type="project" value="UniProtKB-KW"/>
</dbReference>
<evidence type="ECO:0000313" key="8">
    <source>
        <dbReference type="WormBase" id="SRAE_0000067700"/>
    </source>
</evidence>
<dbReference type="SUPFAM" id="SSF52540">
    <property type="entry name" value="P-loop containing nucleoside triphosphate hydrolases"/>
    <property type="match status" value="1"/>
</dbReference>
<dbReference type="InterPro" id="IPR003323">
    <property type="entry name" value="OTU_dom"/>
</dbReference>
<dbReference type="GeneID" id="36373924"/>
<keyword evidence="1" id="KW-0067">ATP-binding</keyword>
<dbReference type="Pfam" id="PF21530">
    <property type="entry name" value="Pif1_2B_dom"/>
    <property type="match status" value="1"/>
</dbReference>
<keyword evidence="6" id="KW-1185">Reference proteome</keyword>
<evidence type="ECO:0000256" key="2">
    <source>
        <dbReference type="SAM" id="Coils"/>
    </source>
</evidence>
<dbReference type="OrthoDB" id="5864836at2759"/>
<dbReference type="InterPro" id="IPR027417">
    <property type="entry name" value="P-loop_NTPase"/>
</dbReference>
<evidence type="ECO:0000256" key="3">
    <source>
        <dbReference type="SAM" id="MobiDB-lite"/>
    </source>
</evidence>
<keyword evidence="1 5" id="KW-0347">Helicase</keyword>
<keyword evidence="1 5" id="KW-0378">Hydrolase</keyword>
<dbReference type="CTD" id="36373924"/>
<feature type="domain" description="OTU" evidence="4">
    <location>
        <begin position="150"/>
        <end position="300"/>
    </location>
</feature>
<dbReference type="OMA" id="WIENIAL"/>
<keyword evidence="2" id="KW-0175">Coiled coil</keyword>
<evidence type="ECO:0000259" key="4">
    <source>
        <dbReference type="PROSITE" id="PS50802"/>
    </source>
</evidence>
<feature type="coiled-coil region" evidence="2">
    <location>
        <begin position="1292"/>
        <end position="1319"/>
    </location>
</feature>
<reference evidence="5" key="2">
    <citation type="submission" date="2014-09" db="EMBL/GenBank/DDBJ databases">
        <authorList>
            <person name="Aslett A.Martin."/>
        </authorList>
    </citation>
    <scope>NUCLEOTIDE SEQUENCE</scope>
    <source>
        <strain evidence="5">ED321 Heterogonic</strain>
    </source>
</reference>
<dbReference type="GO" id="GO:0043139">
    <property type="term" value="F:5'-3' DNA helicase activity"/>
    <property type="evidence" value="ECO:0007669"/>
    <property type="project" value="UniProtKB-EC"/>
</dbReference>
<feature type="region of interest" description="Disordered" evidence="3">
    <location>
        <begin position="54"/>
        <end position="84"/>
    </location>
</feature>
<feature type="compositionally biased region" description="Basic residues" evidence="3">
    <location>
        <begin position="54"/>
        <end position="69"/>
    </location>
</feature>
<comment type="catalytic activity">
    <reaction evidence="1">
        <text>ATP + H2O = ADP + phosphate + H(+)</text>
        <dbReference type="Rhea" id="RHEA:13065"/>
        <dbReference type="ChEBI" id="CHEBI:15377"/>
        <dbReference type="ChEBI" id="CHEBI:15378"/>
        <dbReference type="ChEBI" id="CHEBI:30616"/>
        <dbReference type="ChEBI" id="CHEBI:43474"/>
        <dbReference type="ChEBI" id="CHEBI:456216"/>
        <dbReference type="EC" id="5.6.2.3"/>
    </reaction>
</comment>
<dbReference type="InterPro" id="IPR049163">
    <property type="entry name" value="Pif1-like_2B_dom"/>
</dbReference>
<dbReference type="Gene3D" id="3.40.50.300">
    <property type="entry name" value="P-loop containing nucleotide triphosphate hydrolases"/>
    <property type="match status" value="1"/>
</dbReference>
<keyword evidence="1" id="KW-0233">DNA recombination</keyword>
<keyword evidence="1" id="KW-0547">Nucleotide-binding</keyword>
<dbReference type="RefSeq" id="XP_024500765.1">
    <property type="nucleotide sequence ID" value="XM_024646600.1"/>
</dbReference>
<organism evidence="5">
    <name type="scientific">Strongyloides ratti</name>
    <name type="common">Parasitic roundworm</name>
    <dbReference type="NCBI Taxonomy" id="34506"/>
    <lineage>
        <taxon>Eukaryota</taxon>
        <taxon>Metazoa</taxon>
        <taxon>Ecdysozoa</taxon>
        <taxon>Nematoda</taxon>
        <taxon>Chromadorea</taxon>
        <taxon>Rhabditida</taxon>
        <taxon>Tylenchina</taxon>
        <taxon>Panagrolaimomorpha</taxon>
        <taxon>Strongyloidoidea</taxon>
        <taxon>Strongyloididae</taxon>
        <taxon>Strongyloides</taxon>
    </lineage>
</organism>
<accession>A0A090KVW0</accession>
<feature type="compositionally biased region" description="Low complexity" evidence="3">
    <location>
        <begin position="73"/>
        <end position="84"/>
    </location>
</feature>
<dbReference type="InterPro" id="IPR025476">
    <property type="entry name" value="Helitron_helicase-like"/>
</dbReference>
<comment type="similarity">
    <text evidence="1">Belongs to the helicase family.</text>
</comment>
<comment type="cofactor">
    <cofactor evidence="1">
        <name>Mg(2+)</name>
        <dbReference type="ChEBI" id="CHEBI:18420"/>
    </cofactor>
</comment>
<dbReference type="GO" id="GO:0016787">
    <property type="term" value="F:hydrolase activity"/>
    <property type="evidence" value="ECO:0007669"/>
    <property type="project" value="UniProtKB-KW"/>
</dbReference>
<proteinExistence type="inferred from homology"/>
<dbReference type="WBParaSite" id="SRAE_0000067700.1">
    <property type="protein sequence ID" value="SRAE_0000067700.1"/>
    <property type="gene ID" value="WBGene00256426"/>
</dbReference>
<dbReference type="PANTHER" id="PTHR10492">
    <property type="match status" value="1"/>
</dbReference>
<dbReference type="Pfam" id="PF05970">
    <property type="entry name" value="PIF1"/>
    <property type="match status" value="1"/>
</dbReference>
<keyword evidence="1" id="KW-0234">DNA repair</keyword>
<dbReference type="EC" id="5.6.2.3" evidence="1"/>
<dbReference type="Proteomes" id="UP000035682">
    <property type="component" value="Unplaced"/>
</dbReference>
<dbReference type="CDD" id="cd18809">
    <property type="entry name" value="SF1_C_RecD"/>
    <property type="match status" value="1"/>
</dbReference>
<dbReference type="PROSITE" id="PS50802">
    <property type="entry name" value="OTU"/>
    <property type="match status" value="1"/>
</dbReference>
<dbReference type="PANTHER" id="PTHR10492:SF57">
    <property type="entry name" value="ATP-DEPENDENT DNA HELICASE"/>
    <property type="match status" value="1"/>
</dbReference>